<feature type="chain" id="PRO_5042116698" description="DUF7029 domain-containing protein" evidence="2">
    <location>
        <begin position="26"/>
        <end position="461"/>
    </location>
</feature>
<dbReference type="InterPro" id="IPR054293">
    <property type="entry name" value="DUF7029"/>
</dbReference>
<comment type="caution">
    <text evidence="4">The sequence shown here is derived from an EMBL/GenBank/DDBJ whole genome shotgun (WGS) entry which is preliminary data.</text>
</comment>
<protein>
    <recommendedName>
        <fullName evidence="3">DUF7029 domain-containing protein</fullName>
    </recommendedName>
</protein>
<dbReference type="EMBL" id="JARJCN010000005">
    <property type="protein sequence ID" value="KAJ7100881.1"/>
    <property type="molecule type" value="Genomic_DNA"/>
</dbReference>
<feature type="signal peptide" evidence="2">
    <location>
        <begin position="1"/>
        <end position="25"/>
    </location>
</feature>
<feature type="domain" description="DUF7029" evidence="3">
    <location>
        <begin position="92"/>
        <end position="187"/>
    </location>
</feature>
<keyword evidence="2" id="KW-0732">Signal</keyword>
<dbReference type="AlphaFoldDB" id="A0AAD6ULN6"/>
<evidence type="ECO:0000313" key="5">
    <source>
        <dbReference type="Proteomes" id="UP001222325"/>
    </source>
</evidence>
<dbReference type="Proteomes" id="UP001222325">
    <property type="component" value="Unassembled WGS sequence"/>
</dbReference>
<name>A0AAD6ULN6_9AGAR</name>
<reference evidence="4" key="1">
    <citation type="submission" date="2023-03" db="EMBL/GenBank/DDBJ databases">
        <title>Massive genome expansion in bonnet fungi (Mycena s.s.) driven by repeated elements and novel gene families across ecological guilds.</title>
        <authorList>
            <consortium name="Lawrence Berkeley National Laboratory"/>
            <person name="Harder C.B."/>
            <person name="Miyauchi S."/>
            <person name="Viragh M."/>
            <person name="Kuo A."/>
            <person name="Thoen E."/>
            <person name="Andreopoulos B."/>
            <person name="Lu D."/>
            <person name="Skrede I."/>
            <person name="Drula E."/>
            <person name="Henrissat B."/>
            <person name="Morin E."/>
            <person name="Kohler A."/>
            <person name="Barry K."/>
            <person name="LaButti K."/>
            <person name="Morin E."/>
            <person name="Salamov A."/>
            <person name="Lipzen A."/>
            <person name="Mereny Z."/>
            <person name="Hegedus B."/>
            <person name="Baldrian P."/>
            <person name="Stursova M."/>
            <person name="Weitz H."/>
            <person name="Taylor A."/>
            <person name="Grigoriev I.V."/>
            <person name="Nagy L.G."/>
            <person name="Martin F."/>
            <person name="Kauserud H."/>
        </authorList>
    </citation>
    <scope>NUCLEOTIDE SEQUENCE</scope>
    <source>
        <strain evidence="4">CBHHK173m</strain>
    </source>
</reference>
<evidence type="ECO:0000259" key="3">
    <source>
        <dbReference type="Pfam" id="PF22974"/>
    </source>
</evidence>
<accession>A0AAD6ULN6</accession>
<feature type="region of interest" description="Disordered" evidence="1">
    <location>
        <begin position="199"/>
        <end position="283"/>
    </location>
</feature>
<organism evidence="4 5">
    <name type="scientific">Mycena belliarum</name>
    <dbReference type="NCBI Taxonomy" id="1033014"/>
    <lineage>
        <taxon>Eukaryota</taxon>
        <taxon>Fungi</taxon>
        <taxon>Dikarya</taxon>
        <taxon>Basidiomycota</taxon>
        <taxon>Agaricomycotina</taxon>
        <taxon>Agaricomycetes</taxon>
        <taxon>Agaricomycetidae</taxon>
        <taxon>Agaricales</taxon>
        <taxon>Marasmiineae</taxon>
        <taxon>Mycenaceae</taxon>
        <taxon>Mycena</taxon>
    </lineage>
</organism>
<evidence type="ECO:0000256" key="1">
    <source>
        <dbReference type="SAM" id="MobiDB-lite"/>
    </source>
</evidence>
<proteinExistence type="predicted"/>
<evidence type="ECO:0000313" key="4">
    <source>
        <dbReference type="EMBL" id="KAJ7100881.1"/>
    </source>
</evidence>
<keyword evidence="5" id="KW-1185">Reference proteome</keyword>
<feature type="compositionally biased region" description="Polar residues" evidence="1">
    <location>
        <begin position="243"/>
        <end position="256"/>
    </location>
</feature>
<dbReference type="Pfam" id="PF22974">
    <property type="entry name" value="DUF7029"/>
    <property type="match status" value="1"/>
</dbReference>
<gene>
    <name evidence="4" type="ORF">B0H15DRAFT_463537</name>
</gene>
<sequence length="461" mass="50092">MPTMAHRSLSLITSLLLLGYFLVAAHIPTYRRRGPNHARPLYLHPTVHPELDLTDLGHLRAGHSRSLHYHDPHSVFPAIRSFASVHISAFIHPTVILEHSAFVKSTGCHPDHNTISVQFTHHSAWVTAVEDWTQHTKFLLVAFVDSCGLGRESGERSTHLVQNVTVSEATLEIIGTMVDLPLSESIHPDRDVTIDVNTFDIHDPNFPLTSSSPTRRAEESGSETDSGNSDGPTPPTNTPTGTEDSGSGTENGNNDSPTPPDNAPTADMGPPDSPDSSESNDSATDLTFDQAYEIFEDSLALLLSTETGFPIPEDQIDDLFWTSQLFPGFNETNLQRRACEETKGFLNILKACLIDPAVELGEKIVKAVGDAITTAIGALKAFFAGIKIICGAFIAVLSEGGYTPSGEITYDTNSSLLPLQNTDEFGWAYPLVAPTKDYKPFGQSATGSLKIFCVDCRIRKL</sequence>
<evidence type="ECO:0000256" key="2">
    <source>
        <dbReference type="SAM" id="SignalP"/>
    </source>
</evidence>